<organism evidence="2 3">
    <name type="scientific">Caerostris extrusa</name>
    <name type="common">Bark spider</name>
    <name type="synonym">Caerostris bankana</name>
    <dbReference type="NCBI Taxonomy" id="172846"/>
    <lineage>
        <taxon>Eukaryota</taxon>
        <taxon>Metazoa</taxon>
        <taxon>Ecdysozoa</taxon>
        <taxon>Arthropoda</taxon>
        <taxon>Chelicerata</taxon>
        <taxon>Arachnida</taxon>
        <taxon>Araneae</taxon>
        <taxon>Araneomorphae</taxon>
        <taxon>Entelegynae</taxon>
        <taxon>Araneoidea</taxon>
        <taxon>Araneidae</taxon>
        <taxon>Caerostris</taxon>
    </lineage>
</organism>
<evidence type="ECO:0000313" key="3">
    <source>
        <dbReference type="Proteomes" id="UP001054945"/>
    </source>
</evidence>
<gene>
    <name evidence="2" type="ORF">CEXT_610201</name>
</gene>
<reference evidence="2 3" key="1">
    <citation type="submission" date="2021-06" db="EMBL/GenBank/DDBJ databases">
        <title>Caerostris extrusa draft genome.</title>
        <authorList>
            <person name="Kono N."/>
            <person name="Arakawa K."/>
        </authorList>
    </citation>
    <scope>NUCLEOTIDE SEQUENCE [LARGE SCALE GENOMIC DNA]</scope>
</reference>
<name>A0AAV4Y213_CAEEX</name>
<protein>
    <submittedName>
        <fullName evidence="2">Uncharacterized protein</fullName>
    </submittedName>
</protein>
<dbReference type="EMBL" id="BPLR01018543">
    <property type="protein sequence ID" value="GIZ00476.1"/>
    <property type="molecule type" value="Genomic_DNA"/>
</dbReference>
<proteinExistence type="predicted"/>
<feature type="chain" id="PRO_5043831420" evidence="1">
    <location>
        <begin position="21"/>
        <end position="113"/>
    </location>
</feature>
<dbReference type="InterPro" id="IPR009072">
    <property type="entry name" value="Histone-fold"/>
</dbReference>
<comment type="caution">
    <text evidence="2">The sequence shown here is derived from an EMBL/GenBank/DDBJ whole genome shotgun (WGS) entry which is preliminary data.</text>
</comment>
<keyword evidence="1" id="KW-0732">Signal</keyword>
<dbReference type="AlphaFoldDB" id="A0AAV4Y213"/>
<dbReference type="Proteomes" id="UP001054945">
    <property type="component" value="Unassembled WGS sequence"/>
</dbReference>
<feature type="signal peptide" evidence="1">
    <location>
        <begin position="1"/>
        <end position="20"/>
    </location>
</feature>
<dbReference type="SUPFAM" id="SSF47113">
    <property type="entry name" value="Histone-fold"/>
    <property type="match status" value="1"/>
</dbReference>
<dbReference type="GO" id="GO:0046982">
    <property type="term" value="F:protein heterodimerization activity"/>
    <property type="evidence" value="ECO:0007669"/>
    <property type="project" value="InterPro"/>
</dbReference>
<keyword evidence="3" id="KW-1185">Reference proteome</keyword>
<evidence type="ECO:0000256" key="1">
    <source>
        <dbReference type="SAM" id="SignalP"/>
    </source>
</evidence>
<sequence>MNVGGWLSVVIVFIDFSIHAFLKPSAYESLLHNPFTILDDLAQAEYYVAALSNQVPMHCSLLMENYLKDLWANARRLTKHKLRKVVTKQDIMSVLYKRAEYHGAALSNQVPIL</sequence>
<accession>A0AAV4Y213</accession>
<evidence type="ECO:0000313" key="2">
    <source>
        <dbReference type="EMBL" id="GIZ00476.1"/>
    </source>
</evidence>